<dbReference type="EMBL" id="JBHLTC010000028">
    <property type="protein sequence ID" value="MFC0626587.1"/>
    <property type="molecule type" value="Genomic_DNA"/>
</dbReference>
<evidence type="ECO:0000256" key="2">
    <source>
        <dbReference type="ARBA" id="ARBA00023125"/>
    </source>
</evidence>
<evidence type="ECO:0000256" key="4">
    <source>
        <dbReference type="PROSITE-ProRule" id="PRU00335"/>
    </source>
</evidence>
<dbReference type="Pfam" id="PF00440">
    <property type="entry name" value="TetR_N"/>
    <property type="match status" value="1"/>
</dbReference>
<dbReference type="InterPro" id="IPR009057">
    <property type="entry name" value="Homeodomain-like_sf"/>
</dbReference>
<evidence type="ECO:0000259" key="5">
    <source>
        <dbReference type="PROSITE" id="PS50977"/>
    </source>
</evidence>
<gene>
    <name evidence="6" type="ORF">ACFFGN_21085</name>
</gene>
<organism evidence="6 7">
    <name type="scientific">Kribbella deserti</name>
    <dbReference type="NCBI Taxonomy" id="1926257"/>
    <lineage>
        <taxon>Bacteria</taxon>
        <taxon>Bacillati</taxon>
        <taxon>Actinomycetota</taxon>
        <taxon>Actinomycetes</taxon>
        <taxon>Propionibacteriales</taxon>
        <taxon>Kribbellaceae</taxon>
        <taxon>Kribbella</taxon>
    </lineage>
</organism>
<keyword evidence="2 4" id="KW-0238">DNA-binding</keyword>
<evidence type="ECO:0000256" key="3">
    <source>
        <dbReference type="ARBA" id="ARBA00023163"/>
    </source>
</evidence>
<evidence type="ECO:0000256" key="1">
    <source>
        <dbReference type="ARBA" id="ARBA00023015"/>
    </source>
</evidence>
<feature type="DNA-binding region" description="H-T-H motif" evidence="4">
    <location>
        <begin position="35"/>
        <end position="54"/>
    </location>
</feature>
<dbReference type="SUPFAM" id="SSF46689">
    <property type="entry name" value="Homeodomain-like"/>
    <property type="match status" value="1"/>
</dbReference>
<comment type="caution">
    <text evidence="6">The sequence shown here is derived from an EMBL/GenBank/DDBJ whole genome shotgun (WGS) entry which is preliminary data.</text>
</comment>
<keyword evidence="7" id="KW-1185">Reference proteome</keyword>
<keyword evidence="1" id="KW-0805">Transcription regulation</keyword>
<dbReference type="InterPro" id="IPR001647">
    <property type="entry name" value="HTH_TetR"/>
</dbReference>
<name>A0ABV6QSI7_9ACTN</name>
<dbReference type="PANTHER" id="PTHR30055:SF234">
    <property type="entry name" value="HTH-TYPE TRANSCRIPTIONAL REGULATOR BETI"/>
    <property type="match status" value="1"/>
</dbReference>
<evidence type="ECO:0000313" key="7">
    <source>
        <dbReference type="Proteomes" id="UP001589890"/>
    </source>
</evidence>
<dbReference type="Proteomes" id="UP001589890">
    <property type="component" value="Unassembled WGS sequence"/>
</dbReference>
<protein>
    <submittedName>
        <fullName evidence="6">TetR family transcriptional regulator</fullName>
    </submittedName>
</protein>
<dbReference type="PANTHER" id="PTHR30055">
    <property type="entry name" value="HTH-TYPE TRANSCRIPTIONAL REGULATOR RUTR"/>
    <property type="match status" value="1"/>
</dbReference>
<feature type="domain" description="HTH tetR-type" evidence="5">
    <location>
        <begin position="12"/>
        <end position="72"/>
    </location>
</feature>
<dbReference type="InterPro" id="IPR050109">
    <property type="entry name" value="HTH-type_TetR-like_transc_reg"/>
</dbReference>
<keyword evidence="3" id="KW-0804">Transcription</keyword>
<dbReference type="Gene3D" id="1.10.10.60">
    <property type="entry name" value="Homeodomain-like"/>
    <property type="match status" value="1"/>
</dbReference>
<evidence type="ECO:0000313" key="6">
    <source>
        <dbReference type="EMBL" id="MFC0626587.1"/>
    </source>
</evidence>
<dbReference type="RefSeq" id="WP_380050383.1">
    <property type="nucleotide sequence ID" value="NZ_JBHLTC010000028.1"/>
</dbReference>
<dbReference type="PROSITE" id="PS50977">
    <property type="entry name" value="HTH_TETR_2"/>
    <property type="match status" value="1"/>
</dbReference>
<dbReference type="Gene3D" id="1.10.357.10">
    <property type="entry name" value="Tetracycline Repressor, domain 2"/>
    <property type="match status" value="1"/>
</dbReference>
<proteinExistence type="predicted"/>
<dbReference type="PRINTS" id="PR00455">
    <property type="entry name" value="HTHTETR"/>
</dbReference>
<sequence>MTELGRRERKKQLTRQAISDVATRLFMARGFDGVTVAEVAAAADVAVQTVFNHFPTKEDLFFDDASWVTGPAEAIRTAPPGEPPLATLLRHYLAAIRQRHELGYLATWPRFNQTIEGSSALLARVRQNAQTMEDLLAEALLERDAAMSPLIARLVAAQYGAAQKVLEQELARLMPAEEASARQLARATKDLEKAIDEVFAALGASGAEN</sequence>
<accession>A0ABV6QSI7</accession>
<reference evidence="6 7" key="1">
    <citation type="submission" date="2024-09" db="EMBL/GenBank/DDBJ databases">
        <authorList>
            <person name="Sun Q."/>
            <person name="Mori K."/>
        </authorList>
    </citation>
    <scope>NUCLEOTIDE SEQUENCE [LARGE SCALE GENOMIC DNA]</scope>
    <source>
        <strain evidence="6 7">CGMCC 1.15906</strain>
    </source>
</reference>